<gene>
    <name evidence="2" type="ORF">MNB_SUP05-SYMBIONT-4-955</name>
</gene>
<dbReference type="InterPro" id="IPR012337">
    <property type="entry name" value="RNaseH-like_sf"/>
</dbReference>
<dbReference type="PANTHER" id="PTHR35004:SF7">
    <property type="entry name" value="INTEGRASE PROTEIN"/>
    <property type="match status" value="1"/>
</dbReference>
<dbReference type="AlphaFoldDB" id="A0A1W1DV66"/>
<reference evidence="2" key="1">
    <citation type="submission" date="2016-10" db="EMBL/GenBank/DDBJ databases">
        <authorList>
            <person name="de Groot N.N."/>
        </authorList>
    </citation>
    <scope>NUCLEOTIDE SEQUENCE</scope>
</reference>
<dbReference type="Pfam" id="PF13683">
    <property type="entry name" value="rve_3"/>
    <property type="match status" value="1"/>
</dbReference>
<dbReference type="InterPro" id="IPR001584">
    <property type="entry name" value="Integrase_cat-core"/>
</dbReference>
<dbReference type="PANTHER" id="PTHR35004">
    <property type="entry name" value="TRANSPOSASE RV3428C-RELATED"/>
    <property type="match status" value="1"/>
</dbReference>
<proteinExistence type="predicted"/>
<evidence type="ECO:0000259" key="1">
    <source>
        <dbReference type="PROSITE" id="PS50994"/>
    </source>
</evidence>
<dbReference type="SUPFAM" id="SSF53098">
    <property type="entry name" value="Ribonuclease H-like"/>
    <property type="match status" value="1"/>
</dbReference>
<dbReference type="PROSITE" id="PS50994">
    <property type="entry name" value="INTEGRASE"/>
    <property type="match status" value="1"/>
</dbReference>
<dbReference type="GO" id="GO:0003676">
    <property type="term" value="F:nucleic acid binding"/>
    <property type="evidence" value="ECO:0007669"/>
    <property type="project" value="InterPro"/>
</dbReference>
<protein>
    <submittedName>
        <fullName evidence="2">Mobile element protein</fullName>
    </submittedName>
</protein>
<organism evidence="2">
    <name type="scientific">hydrothermal vent metagenome</name>
    <dbReference type="NCBI Taxonomy" id="652676"/>
    <lineage>
        <taxon>unclassified sequences</taxon>
        <taxon>metagenomes</taxon>
        <taxon>ecological metagenomes</taxon>
    </lineage>
</organism>
<dbReference type="Gene3D" id="3.30.420.10">
    <property type="entry name" value="Ribonuclease H-like superfamily/Ribonuclease H"/>
    <property type="match status" value="1"/>
</dbReference>
<evidence type="ECO:0000313" key="2">
    <source>
        <dbReference type="EMBL" id="SFV85546.1"/>
    </source>
</evidence>
<dbReference type="GO" id="GO:0015074">
    <property type="term" value="P:DNA integration"/>
    <property type="evidence" value="ECO:0007669"/>
    <property type="project" value="InterPro"/>
</dbReference>
<name>A0A1W1DV66_9ZZZZ</name>
<sequence length="318" mass="37583">MGQILHKRATTTHAIRKQIQEHQGDINSIAKKFNIDWTTAKKWKNRDSVEDKPMGNGRANSSLSLDEDWLICEVRKLTWLPLDDLHQILKPMFSKLSRSALHRCLQYYGISKKPKELKQKPHRSKFKSYEIGYLHIDITDFWLDKKKWSLFVAIDRETKFTYAEIFNKKTMENSVLFLENVYKFFPYKIHTILTDNGLQFSYRALSKTLKTDKIHPFDTLCETHNTEHRLTKFAHPWTNGQVEKMNHIIKSATLKLFHYETIDEYSKHLAKFLNYYNFEKKLKSLKFNSPYDKILSEYKKNPGLFLGDPCGYCVGLNS</sequence>
<dbReference type="EMBL" id="FPHY01000035">
    <property type="protein sequence ID" value="SFV85546.1"/>
    <property type="molecule type" value="Genomic_DNA"/>
</dbReference>
<accession>A0A1W1DV66</accession>
<feature type="domain" description="Integrase catalytic" evidence="1">
    <location>
        <begin position="117"/>
        <end position="298"/>
    </location>
</feature>
<dbReference type="Pfam" id="PF00665">
    <property type="entry name" value="rve"/>
    <property type="match status" value="1"/>
</dbReference>
<dbReference type="InterPro" id="IPR036397">
    <property type="entry name" value="RNaseH_sf"/>
</dbReference>